<dbReference type="InterPro" id="IPR022190">
    <property type="entry name" value="DUF3716"/>
</dbReference>
<dbReference type="AlphaFoldDB" id="A0A395J039"/>
<comment type="caution">
    <text evidence="1">The sequence shown here is derived from an EMBL/GenBank/DDBJ whole genome shotgun (WGS) entry which is preliminary data.</text>
</comment>
<protein>
    <submittedName>
        <fullName evidence="1">Uncharacterized protein</fullName>
    </submittedName>
</protein>
<accession>A0A395J039</accession>
<dbReference type="EMBL" id="QKRW01000010">
    <property type="protein sequence ID" value="RAL65454.1"/>
    <property type="molecule type" value="Genomic_DNA"/>
</dbReference>
<evidence type="ECO:0000313" key="1">
    <source>
        <dbReference type="EMBL" id="RAL65454.1"/>
    </source>
</evidence>
<gene>
    <name evidence="1" type="ORF">DID88_001020</name>
</gene>
<dbReference type="Proteomes" id="UP000249056">
    <property type="component" value="Unassembled WGS sequence"/>
</dbReference>
<evidence type="ECO:0000313" key="2">
    <source>
        <dbReference type="Proteomes" id="UP000249056"/>
    </source>
</evidence>
<dbReference type="Pfam" id="PF12511">
    <property type="entry name" value="DUF3716"/>
    <property type="match status" value="1"/>
</dbReference>
<dbReference type="OrthoDB" id="4338738at2759"/>
<name>A0A395J039_9HELO</name>
<keyword evidence="2" id="KW-1185">Reference proteome</keyword>
<sequence length="254" mass="27232">MSYNSEEPSLYSSPIVLIGFAGLTHQQAIDHQYPVAPLEPGYTDEGPYYSGTDTGPWGSARLIPLPPPLSPLSSLANRDRIVDRVAPGNPVATRVRAQVPAPPGVRLPVAALSPAQAATPVGPGIVAAPSSTRTALMARLTNEVMNSTPAFGIRPQLANFRGMPIRRQLSLRDNYDDFRRNIHSYWEATAGYVVGDVAAVPCSQCRRGSRMFTECVVVRRAGGGPQPMAGACTGCYYGHKGLNCEHHGKFSPYS</sequence>
<proteinExistence type="predicted"/>
<organism evidence="1 2">
    <name type="scientific">Monilinia fructigena</name>
    <dbReference type="NCBI Taxonomy" id="38457"/>
    <lineage>
        <taxon>Eukaryota</taxon>
        <taxon>Fungi</taxon>
        <taxon>Dikarya</taxon>
        <taxon>Ascomycota</taxon>
        <taxon>Pezizomycotina</taxon>
        <taxon>Leotiomycetes</taxon>
        <taxon>Helotiales</taxon>
        <taxon>Sclerotiniaceae</taxon>
        <taxon>Monilinia</taxon>
    </lineage>
</organism>
<reference evidence="1 2" key="1">
    <citation type="submission" date="2018-06" db="EMBL/GenBank/DDBJ databases">
        <title>Genome Sequence of the Brown Rot Fungal Pathogen Monilinia fructigena.</title>
        <authorList>
            <person name="Landi L."/>
            <person name="De Miccolis Angelini R.M."/>
            <person name="Pollastro S."/>
            <person name="Abate D."/>
            <person name="Faretra F."/>
            <person name="Romanazzi G."/>
        </authorList>
    </citation>
    <scope>NUCLEOTIDE SEQUENCE [LARGE SCALE GENOMIC DNA]</scope>
    <source>
        <strain evidence="1 2">Mfrg269</strain>
    </source>
</reference>